<evidence type="ECO:0000313" key="2">
    <source>
        <dbReference type="Proteomes" id="UP001430953"/>
    </source>
</evidence>
<sequence length="104" mass="11995">MHNTFPRRTDFEALLCTPTAPSLERKSVVRISRFLLGSFRRSHGDFTLRNFDGCHAYHEHDNLSKIHPSLPKSCIASLFYRIFSGSVRRVVEVRGAYPKPDYVL</sequence>
<gene>
    <name evidence="1" type="ORF">PUN28_003997</name>
</gene>
<accession>A0AAW2GMK0</accession>
<comment type="caution">
    <text evidence="1">The sequence shown here is derived from an EMBL/GenBank/DDBJ whole genome shotgun (WGS) entry which is preliminary data.</text>
</comment>
<evidence type="ECO:0000313" key="1">
    <source>
        <dbReference type="EMBL" id="KAL0128990.1"/>
    </source>
</evidence>
<proteinExistence type="predicted"/>
<name>A0AAW2GMK0_9HYME</name>
<dbReference type="EMBL" id="JADYXP020000003">
    <property type="protein sequence ID" value="KAL0128990.1"/>
    <property type="molecule type" value="Genomic_DNA"/>
</dbReference>
<reference evidence="1 2" key="1">
    <citation type="submission" date="2023-03" db="EMBL/GenBank/DDBJ databases">
        <title>High recombination rates correlate with genetic variation in Cardiocondyla obscurior ants.</title>
        <authorList>
            <person name="Errbii M."/>
        </authorList>
    </citation>
    <scope>NUCLEOTIDE SEQUENCE [LARGE SCALE GENOMIC DNA]</scope>
    <source>
        <strain evidence="1">Alpha-2009</strain>
        <tissue evidence="1">Whole body</tissue>
    </source>
</reference>
<keyword evidence="2" id="KW-1185">Reference proteome</keyword>
<organism evidence="1 2">
    <name type="scientific">Cardiocondyla obscurior</name>
    <dbReference type="NCBI Taxonomy" id="286306"/>
    <lineage>
        <taxon>Eukaryota</taxon>
        <taxon>Metazoa</taxon>
        <taxon>Ecdysozoa</taxon>
        <taxon>Arthropoda</taxon>
        <taxon>Hexapoda</taxon>
        <taxon>Insecta</taxon>
        <taxon>Pterygota</taxon>
        <taxon>Neoptera</taxon>
        <taxon>Endopterygota</taxon>
        <taxon>Hymenoptera</taxon>
        <taxon>Apocrita</taxon>
        <taxon>Aculeata</taxon>
        <taxon>Formicoidea</taxon>
        <taxon>Formicidae</taxon>
        <taxon>Myrmicinae</taxon>
        <taxon>Cardiocondyla</taxon>
    </lineage>
</organism>
<dbReference type="Proteomes" id="UP001430953">
    <property type="component" value="Unassembled WGS sequence"/>
</dbReference>
<protein>
    <submittedName>
        <fullName evidence="1">Uncharacterized protein</fullName>
    </submittedName>
</protein>
<dbReference type="AlphaFoldDB" id="A0AAW2GMK0"/>